<keyword evidence="2" id="KW-1185">Reference proteome</keyword>
<reference evidence="2" key="1">
    <citation type="submission" date="2016-10" db="EMBL/GenBank/DDBJ databases">
        <authorList>
            <person name="Varghese N."/>
            <person name="Submissions S."/>
        </authorList>
    </citation>
    <scope>NUCLEOTIDE SEQUENCE [LARGE SCALE GENOMIC DNA]</scope>
    <source>
        <strain evidence="2">DSM 27981</strain>
    </source>
</reference>
<dbReference type="InterPro" id="IPR011101">
    <property type="entry name" value="DUF5131"/>
</dbReference>
<organism evidence="1 2">
    <name type="scientific">Paracidovorax wautersii</name>
    <dbReference type="NCBI Taxonomy" id="1177982"/>
    <lineage>
        <taxon>Bacteria</taxon>
        <taxon>Pseudomonadati</taxon>
        <taxon>Pseudomonadota</taxon>
        <taxon>Betaproteobacteria</taxon>
        <taxon>Burkholderiales</taxon>
        <taxon>Comamonadaceae</taxon>
        <taxon>Paracidovorax</taxon>
    </lineage>
</organism>
<dbReference type="Pfam" id="PF07505">
    <property type="entry name" value="DUF5131"/>
    <property type="match status" value="1"/>
</dbReference>
<dbReference type="OrthoDB" id="9787478at2"/>
<evidence type="ECO:0000313" key="2">
    <source>
        <dbReference type="Proteomes" id="UP000199119"/>
    </source>
</evidence>
<gene>
    <name evidence="1" type="ORF">SAMN04489711_11498</name>
</gene>
<accession>A0A1I2GEN3</accession>
<name>A0A1I2GEN3_9BURK</name>
<evidence type="ECO:0000313" key="1">
    <source>
        <dbReference type="EMBL" id="SFF15216.1"/>
    </source>
</evidence>
<dbReference type="Proteomes" id="UP000199119">
    <property type="component" value="Unassembled WGS sequence"/>
</dbReference>
<dbReference type="AlphaFoldDB" id="A0A1I2GEN3"/>
<sequence length="367" mass="40964">MSANTKIEWCDHTFNPWIGCQKVSPACLHCYAEESTPVRVLRAKGVETWGVHAPRHRTGAATWKAMRTWNAAHEAFHALHGRRQRVFCASLADIFDNAVPIAWFAEFLDLCRLTPHLDKLLLTKRIGLVERRLAEALEYSSEVMLNPLLSSWIVCWLNGDHVPPDIWMGATVVNQEEADRNIPKLLAVPARVRFLSMEPLLGAVDLASPYTDQLFREKIAEDRLELPSAWQDLRTGMHEPTGEDLLPGLHWVIVGGESGPGARPMHPDWARSLRDQCAAAGVPFLLKQWGEWTEVDTGAAAPLVAHEGDPEFEQELGKHAGFISLDGHFVGDSEDMADGVRYRGLIRPGKKTAGRLLDGRTHDEFPS</sequence>
<dbReference type="RefSeq" id="WP_092940795.1">
    <property type="nucleotide sequence ID" value="NZ_FONX01000014.1"/>
</dbReference>
<proteinExistence type="predicted"/>
<protein>
    <submittedName>
        <fullName evidence="1">Protein gp37</fullName>
    </submittedName>
</protein>
<dbReference type="STRING" id="1177982.SAMN04489711_11498"/>
<dbReference type="EMBL" id="FONX01000014">
    <property type="protein sequence ID" value="SFF15216.1"/>
    <property type="molecule type" value="Genomic_DNA"/>
</dbReference>